<sequence length="264" mass="29496">MIDTKFTHAIFLDSCIHELSNWSIAARSTYIDVEKSIQACVCLSFYDQISKYMYPMSKVTLNASDYQRNQILGTKHPELYKFCNPSKLFKTVGPVFPTIFAALLIEGGEQLPHIPLPLGREIYHGAPRGPWGSPHSPSCPRVALLLPPCGPGFSLGFQTARSGIKTFSNLLLPPFPPMVRLLRGRTDVSLKESPVRLVLYSAGVWSVKEFVKAPQAYNLSKYPKKHGRRASFDNHLPSIVLHPGVYTCYHFISVSNSASLKSYH</sequence>
<gene>
    <name evidence="1" type="ORF">P167DRAFT_543018</name>
</gene>
<dbReference type="InParanoid" id="A0A3N4KY25"/>
<protein>
    <submittedName>
        <fullName evidence="1">Uncharacterized protein</fullName>
    </submittedName>
</protein>
<dbReference type="EMBL" id="ML119113">
    <property type="protein sequence ID" value="RPB15470.1"/>
    <property type="molecule type" value="Genomic_DNA"/>
</dbReference>
<accession>A0A3N4KY25</accession>
<keyword evidence="2" id="KW-1185">Reference proteome</keyword>
<reference evidence="1 2" key="1">
    <citation type="journal article" date="2018" name="Nat. Ecol. Evol.">
        <title>Pezizomycetes genomes reveal the molecular basis of ectomycorrhizal truffle lifestyle.</title>
        <authorList>
            <person name="Murat C."/>
            <person name="Payen T."/>
            <person name="Noel B."/>
            <person name="Kuo A."/>
            <person name="Morin E."/>
            <person name="Chen J."/>
            <person name="Kohler A."/>
            <person name="Krizsan K."/>
            <person name="Balestrini R."/>
            <person name="Da Silva C."/>
            <person name="Montanini B."/>
            <person name="Hainaut M."/>
            <person name="Levati E."/>
            <person name="Barry K.W."/>
            <person name="Belfiori B."/>
            <person name="Cichocki N."/>
            <person name="Clum A."/>
            <person name="Dockter R.B."/>
            <person name="Fauchery L."/>
            <person name="Guy J."/>
            <person name="Iotti M."/>
            <person name="Le Tacon F."/>
            <person name="Lindquist E.A."/>
            <person name="Lipzen A."/>
            <person name="Malagnac F."/>
            <person name="Mello A."/>
            <person name="Molinier V."/>
            <person name="Miyauchi S."/>
            <person name="Poulain J."/>
            <person name="Riccioni C."/>
            <person name="Rubini A."/>
            <person name="Sitrit Y."/>
            <person name="Splivallo R."/>
            <person name="Traeger S."/>
            <person name="Wang M."/>
            <person name="Zifcakova L."/>
            <person name="Wipf D."/>
            <person name="Zambonelli A."/>
            <person name="Paolocci F."/>
            <person name="Nowrousian M."/>
            <person name="Ottonello S."/>
            <person name="Baldrian P."/>
            <person name="Spatafora J.W."/>
            <person name="Henrissat B."/>
            <person name="Nagy L.G."/>
            <person name="Aury J.M."/>
            <person name="Wincker P."/>
            <person name="Grigoriev I.V."/>
            <person name="Bonfante P."/>
            <person name="Martin F.M."/>
        </authorList>
    </citation>
    <scope>NUCLEOTIDE SEQUENCE [LARGE SCALE GENOMIC DNA]</scope>
    <source>
        <strain evidence="1 2">CCBAS932</strain>
    </source>
</reference>
<evidence type="ECO:0000313" key="1">
    <source>
        <dbReference type="EMBL" id="RPB15470.1"/>
    </source>
</evidence>
<dbReference type="AlphaFoldDB" id="A0A3N4KY25"/>
<proteinExistence type="predicted"/>
<dbReference type="Proteomes" id="UP000277580">
    <property type="component" value="Unassembled WGS sequence"/>
</dbReference>
<evidence type="ECO:0000313" key="2">
    <source>
        <dbReference type="Proteomes" id="UP000277580"/>
    </source>
</evidence>
<name>A0A3N4KY25_9PEZI</name>
<organism evidence="1 2">
    <name type="scientific">Morchella conica CCBAS932</name>
    <dbReference type="NCBI Taxonomy" id="1392247"/>
    <lineage>
        <taxon>Eukaryota</taxon>
        <taxon>Fungi</taxon>
        <taxon>Dikarya</taxon>
        <taxon>Ascomycota</taxon>
        <taxon>Pezizomycotina</taxon>
        <taxon>Pezizomycetes</taxon>
        <taxon>Pezizales</taxon>
        <taxon>Morchellaceae</taxon>
        <taxon>Morchella</taxon>
    </lineage>
</organism>